<protein>
    <submittedName>
        <fullName evidence="2">Uncharacterized protein</fullName>
    </submittedName>
</protein>
<comment type="caution">
    <text evidence="2">The sequence shown here is derived from an EMBL/GenBank/DDBJ whole genome shotgun (WGS) entry which is preliminary data.</text>
</comment>
<reference evidence="2 3" key="1">
    <citation type="submission" date="2021-03" db="EMBL/GenBank/DDBJ databases">
        <title>novel species isolated from a fishpond in China.</title>
        <authorList>
            <person name="Lu H."/>
            <person name="Cai Z."/>
        </authorList>
    </citation>
    <scope>NUCLEOTIDE SEQUENCE [LARGE SCALE GENOMIC DNA]</scope>
    <source>
        <strain evidence="2 3">YJ13C</strain>
    </source>
</reference>
<feature type="chain" id="PRO_5047015147" evidence="1">
    <location>
        <begin position="20"/>
        <end position="563"/>
    </location>
</feature>
<dbReference type="RefSeq" id="WP_206586298.1">
    <property type="nucleotide sequence ID" value="NZ_JAFKCU010000002.1"/>
</dbReference>
<feature type="signal peptide" evidence="1">
    <location>
        <begin position="1"/>
        <end position="19"/>
    </location>
</feature>
<evidence type="ECO:0000313" key="3">
    <source>
        <dbReference type="Proteomes" id="UP000664480"/>
    </source>
</evidence>
<sequence>MKLFIFFFFAILLCGNLKAQEGKANPENDSTSLAQAYMNLYLTSLYFDTLERSRIEKILKFEKDELDKIKSPEFIRGNQTIYQFTQSLYHLNQTYFFYSDRRTQASLARNNPQKKSYVIRLKNLLDDAIQYYNNSETNDLLFYDQPKNSFYQLIGFTFEADFQHKTNIISLKDKINDQIEEELYLDYQRFLRKAKLSKDYDLDSMILISRSYGIPINTLVQDNQIHPVVQVASGYNSIDPTYHAGLRAEVIFRYVELMSLLKNRSSREADHELLNSKYKYWINRLNSVKDEFIKNELNAEVVEEVKKSVNNTAKKITATKPAGGGISGGNRPKPILKPKPGLGQIGGIEQPIMEESVPESIPYSLKMEKNYFPSPPPKASATHVVSNYKQGLASLSQVDAFFKSILENKGYKGQLHYYYFNQVGFALATSLEKFNLDGSPVAEEKRFVESMGSENQFSYFEIVKSMFMDIESEYRMFSFIIDTKQAKPSDDSLSSPFSEQILSNSYKELPEDLKALVVAPKTLTVLVYHFHQNNIGEVPELELTENLTIQEYLQQAGLIPIIH</sequence>
<gene>
    <name evidence="2" type="ORF">J0A69_09385</name>
</gene>
<keyword evidence="1" id="KW-0732">Signal</keyword>
<keyword evidence="3" id="KW-1185">Reference proteome</keyword>
<evidence type="ECO:0000313" key="2">
    <source>
        <dbReference type="EMBL" id="MBN7815641.1"/>
    </source>
</evidence>
<dbReference type="Proteomes" id="UP000664480">
    <property type="component" value="Unassembled WGS sequence"/>
</dbReference>
<evidence type="ECO:0000256" key="1">
    <source>
        <dbReference type="SAM" id="SignalP"/>
    </source>
</evidence>
<organism evidence="2 3">
    <name type="scientific">Algoriphagus pacificus</name>
    <dbReference type="NCBI Taxonomy" id="2811234"/>
    <lineage>
        <taxon>Bacteria</taxon>
        <taxon>Pseudomonadati</taxon>
        <taxon>Bacteroidota</taxon>
        <taxon>Cytophagia</taxon>
        <taxon>Cytophagales</taxon>
        <taxon>Cyclobacteriaceae</taxon>
        <taxon>Algoriphagus</taxon>
    </lineage>
</organism>
<accession>A0ABS3CHL0</accession>
<proteinExistence type="predicted"/>
<dbReference type="EMBL" id="JAFKCU010000002">
    <property type="protein sequence ID" value="MBN7815641.1"/>
    <property type="molecule type" value="Genomic_DNA"/>
</dbReference>
<name>A0ABS3CHL0_9BACT</name>